<proteinExistence type="predicted"/>
<accession>A0AAF0R112</accession>
<dbReference type="AlphaFoldDB" id="A0AAF0R112"/>
<gene>
    <name evidence="1" type="ORF">MTR67_027627</name>
</gene>
<keyword evidence="2" id="KW-1185">Reference proteome</keyword>
<dbReference type="EMBL" id="CP133617">
    <property type="protein sequence ID" value="WMV34242.1"/>
    <property type="molecule type" value="Genomic_DNA"/>
</dbReference>
<organism evidence="1 2">
    <name type="scientific">Solanum verrucosum</name>
    <dbReference type="NCBI Taxonomy" id="315347"/>
    <lineage>
        <taxon>Eukaryota</taxon>
        <taxon>Viridiplantae</taxon>
        <taxon>Streptophyta</taxon>
        <taxon>Embryophyta</taxon>
        <taxon>Tracheophyta</taxon>
        <taxon>Spermatophyta</taxon>
        <taxon>Magnoliopsida</taxon>
        <taxon>eudicotyledons</taxon>
        <taxon>Gunneridae</taxon>
        <taxon>Pentapetalae</taxon>
        <taxon>asterids</taxon>
        <taxon>lamiids</taxon>
        <taxon>Solanales</taxon>
        <taxon>Solanaceae</taxon>
        <taxon>Solanoideae</taxon>
        <taxon>Solaneae</taxon>
        <taxon>Solanum</taxon>
    </lineage>
</organism>
<protein>
    <submittedName>
        <fullName evidence="1">Uncharacterized protein</fullName>
    </submittedName>
</protein>
<sequence>MLMCSQTIRASNMCSSRKS</sequence>
<evidence type="ECO:0000313" key="2">
    <source>
        <dbReference type="Proteomes" id="UP001234989"/>
    </source>
</evidence>
<name>A0AAF0R112_SOLVR</name>
<evidence type="ECO:0000313" key="1">
    <source>
        <dbReference type="EMBL" id="WMV34242.1"/>
    </source>
</evidence>
<reference evidence="1" key="1">
    <citation type="submission" date="2023-08" db="EMBL/GenBank/DDBJ databases">
        <title>A de novo genome assembly of Solanum verrucosum Schlechtendal, a Mexican diploid species geographically isolated from the other diploid A-genome species in potato relatives.</title>
        <authorList>
            <person name="Hosaka K."/>
        </authorList>
    </citation>
    <scope>NUCLEOTIDE SEQUENCE</scope>
    <source>
        <tissue evidence="1">Young leaves</tissue>
    </source>
</reference>
<dbReference type="Proteomes" id="UP001234989">
    <property type="component" value="Chromosome 6"/>
</dbReference>